<keyword evidence="4 8" id="KW-0812">Transmembrane</keyword>
<evidence type="ECO:0000313" key="10">
    <source>
        <dbReference type="EMBL" id="RKT77844.1"/>
    </source>
</evidence>
<keyword evidence="11" id="KW-1185">Reference proteome</keyword>
<dbReference type="PANTHER" id="PTHR30506:SF3">
    <property type="entry name" value="UPF0126 INNER MEMBRANE PROTEIN YADS-RELATED"/>
    <property type="match status" value="1"/>
</dbReference>
<feature type="region of interest" description="Disordered" evidence="7">
    <location>
        <begin position="207"/>
        <end position="231"/>
    </location>
</feature>
<evidence type="ECO:0000256" key="7">
    <source>
        <dbReference type="SAM" id="MobiDB-lite"/>
    </source>
</evidence>
<sequence length="231" mass="23189">MVLPTNPSAQLALDLVGVFVFALSGGLVGVKKRFDLFGVLVLACAAALGGGVLRDLLIGAIPPVGISDWRLLTAAGLGGLVTFLFHPGVARITRFVRVLDAVGLAAFAVAGSLKAVTTPGVTPVTAVIVGVLTAVGGGVIRDLLAGQVPEVLRRELYAVPAMLGAIVVVTFAQFGTVGDLALWSAAALVFAVRMVAVHLDLNAPTPLRTGGGHSAGTSSASSRGGGPPDRA</sequence>
<evidence type="ECO:0000256" key="6">
    <source>
        <dbReference type="ARBA" id="ARBA00023136"/>
    </source>
</evidence>
<evidence type="ECO:0000256" key="3">
    <source>
        <dbReference type="ARBA" id="ARBA00022475"/>
    </source>
</evidence>
<feature type="transmembrane region" description="Helical" evidence="8">
    <location>
        <begin position="123"/>
        <end position="144"/>
    </location>
</feature>
<feature type="transmembrane region" description="Helical" evidence="8">
    <location>
        <begin position="69"/>
        <end position="86"/>
    </location>
</feature>
<reference evidence="10 11" key="1">
    <citation type="submission" date="2018-10" db="EMBL/GenBank/DDBJ databases">
        <title>Sequencing the genomes of 1000 actinobacteria strains.</title>
        <authorList>
            <person name="Klenk H.-P."/>
        </authorList>
    </citation>
    <scope>NUCLEOTIDE SEQUENCE [LARGE SCALE GENOMIC DNA]</scope>
    <source>
        <strain evidence="10 11">DSM 44267</strain>
    </source>
</reference>
<feature type="transmembrane region" description="Helical" evidence="8">
    <location>
        <begin position="180"/>
        <end position="199"/>
    </location>
</feature>
<dbReference type="EMBL" id="RBXT01000001">
    <property type="protein sequence ID" value="RKT77844.1"/>
    <property type="molecule type" value="Genomic_DNA"/>
</dbReference>
<evidence type="ECO:0000256" key="4">
    <source>
        <dbReference type="ARBA" id="ARBA00022692"/>
    </source>
</evidence>
<dbReference type="InterPro" id="IPR005115">
    <property type="entry name" value="Gly_transporter"/>
</dbReference>
<name>A0A495XYB0_9MICO</name>
<feature type="transmembrane region" description="Helical" evidence="8">
    <location>
        <begin position="98"/>
        <end position="117"/>
    </location>
</feature>
<feature type="transmembrane region" description="Helical" evidence="8">
    <location>
        <begin position="156"/>
        <end position="174"/>
    </location>
</feature>
<keyword evidence="3" id="KW-1003">Cell membrane</keyword>
<dbReference type="Proteomes" id="UP000278440">
    <property type="component" value="Unassembled WGS sequence"/>
</dbReference>
<protein>
    <submittedName>
        <fullName evidence="10">Putative membrane protein YeiH</fullName>
    </submittedName>
</protein>
<keyword evidence="6 8" id="KW-0472">Membrane</keyword>
<accession>A0A495XYB0</accession>
<dbReference type="AlphaFoldDB" id="A0A495XYB0"/>
<feature type="domain" description="Glycine transporter" evidence="9">
    <location>
        <begin position="12"/>
        <end position="86"/>
    </location>
</feature>
<organism evidence="10 11">
    <name type="scientific">Terracoccus luteus</name>
    <dbReference type="NCBI Taxonomy" id="53356"/>
    <lineage>
        <taxon>Bacteria</taxon>
        <taxon>Bacillati</taxon>
        <taxon>Actinomycetota</taxon>
        <taxon>Actinomycetes</taxon>
        <taxon>Micrococcales</taxon>
        <taxon>Intrasporangiaceae</taxon>
        <taxon>Terracoccus</taxon>
    </lineage>
</organism>
<feature type="transmembrane region" description="Helical" evidence="8">
    <location>
        <begin position="37"/>
        <end position="57"/>
    </location>
</feature>
<evidence type="ECO:0000259" key="9">
    <source>
        <dbReference type="Pfam" id="PF03458"/>
    </source>
</evidence>
<evidence type="ECO:0000256" key="1">
    <source>
        <dbReference type="ARBA" id="ARBA00004651"/>
    </source>
</evidence>
<dbReference type="GO" id="GO:0005886">
    <property type="term" value="C:plasma membrane"/>
    <property type="evidence" value="ECO:0007669"/>
    <property type="project" value="UniProtKB-SubCell"/>
</dbReference>
<proteinExistence type="inferred from homology"/>
<dbReference type="RefSeq" id="WP_245963502.1">
    <property type="nucleotide sequence ID" value="NZ_RBXT01000001.1"/>
</dbReference>
<gene>
    <name evidence="10" type="ORF">DFJ68_1272</name>
</gene>
<evidence type="ECO:0000313" key="11">
    <source>
        <dbReference type="Proteomes" id="UP000278440"/>
    </source>
</evidence>
<evidence type="ECO:0000256" key="5">
    <source>
        <dbReference type="ARBA" id="ARBA00022989"/>
    </source>
</evidence>
<comment type="caution">
    <text evidence="10">The sequence shown here is derived from an EMBL/GenBank/DDBJ whole genome shotgun (WGS) entry which is preliminary data.</text>
</comment>
<dbReference type="PANTHER" id="PTHR30506">
    <property type="entry name" value="INNER MEMBRANE PROTEIN"/>
    <property type="match status" value="1"/>
</dbReference>
<evidence type="ECO:0000256" key="2">
    <source>
        <dbReference type="ARBA" id="ARBA00008193"/>
    </source>
</evidence>
<dbReference type="Pfam" id="PF03458">
    <property type="entry name" value="Gly_transporter"/>
    <property type="match status" value="2"/>
</dbReference>
<evidence type="ECO:0000256" key="8">
    <source>
        <dbReference type="SAM" id="Phobius"/>
    </source>
</evidence>
<keyword evidence="5 8" id="KW-1133">Transmembrane helix</keyword>
<feature type="transmembrane region" description="Helical" evidence="8">
    <location>
        <begin position="12"/>
        <end position="30"/>
    </location>
</feature>
<feature type="domain" description="Glycine transporter" evidence="9">
    <location>
        <begin position="98"/>
        <end position="172"/>
    </location>
</feature>
<comment type="similarity">
    <text evidence="2">Belongs to the UPF0126 family.</text>
</comment>
<comment type="subcellular location">
    <subcellularLocation>
        <location evidence="1">Cell membrane</location>
        <topology evidence="1">Multi-pass membrane protein</topology>
    </subcellularLocation>
</comment>